<comment type="subunit">
    <text evidence="2">Homotetramer.</text>
</comment>
<feature type="domain" description="EGF-like" evidence="15">
    <location>
        <begin position="328"/>
        <end position="364"/>
    </location>
</feature>
<organism evidence="16 17">
    <name type="scientific">Strongylocentrotus purpuratus</name>
    <name type="common">Purple sea urchin</name>
    <dbReference type="NCBI Taxonomy" id="7668"/>
    <lineage>
        <taxon>Eukaryota</taxon>
        <taxon>Metazoa</taxon>
        <taxon>Echinodermata</taxon>
        <taxon>Eleutherozoa</taxon>
        <taxon>Echinozoa</taxon>
        <taxon>Echinoidea</taxon>
        <taxon>Euechinoidea</taxon>
        <taxon>Echinacea</taxon>
        <taxon>Camarodonta</taxon>
        <taxon>Echinidea</taxon>
        <taxon>Strongylocentrotidae</taxon>
        <taxon>Strongylocentrotus</taxon>
    </lineage>
</organism>
<dbReference type="SUPFAM" id="SSF50876">
    <property type="entry name" value="Avidin/streptavidin"/>
    <property type="match status" value="1"/>
</dbReference>
<dbReference type="InterPro" id="IPR036896">
    <property type="entry name" value="Avidin-like_sf"/>
</dbReference>
<keyword evidence="9" id="KW-0325">Glycoprotein</keyword>
<evidence type="ECO:0000256" key="7">
    <source>
        <dbReference type="ARBA" id="ARBA00022837"/>
    </source>
</evidence>
<dbReference type="FunFam" id="2.10.25.10:FF:000784">
    <property type="entry name" value="Uncharacterized protein"/>
    <property type="match status" value="1"/>
</dbReference>
<dbReference type="PROSITE" id="PS50026">
    <property type="entry name" value="EGF_3"/>
    <property type="match status" value="8"/>
</dbReference>
<dbReference type="GO" id="GO:0009374">
    <property type="term" value="F:biotin binding"/>
    <property type="evidence" value="ECO:0007669"/>
    <property type="project" value="InterPro"/>
</dbReference>
<feature type="disulfide bond" evidence="12">
    <location>
        <begin position="430"/>
        <end position="439"/>
    </location>
</feature>
<comment type="caution">
    <text evidence="12">Lacks conserved residue(s) required for the propagation of feature annotation.</text>
</comment>
<feature type="domain" description="EGF-like" evidence="15">
    <location>
        <begin position="404"/>
        <end position="440"/>
    </location>
</feature>
<feature type="domain" description="EGF-like" evidence="15">
    <location>
        <begin position="366"/>
        <end position="402"/>
    </location>
</feature>
<dbReference type="InterPro" id="IPR035914">
    <property type="entry name" value="Sperma_CUB_dom_sf"/>
</dbReference>
<evidence type="ECO:0000256" key="4">
    <source>
        <dbReference type="ARBA" id="ARBA00022536"/>
    </source>
</evidence>
<keyword evidence="6" id="KW-0677">Repeat</keyword>
<evidence type="ECO:0000256" key="13">
    <source>
        <dbReference type="SAM" id="SignalP"/>
    </source>
</evidence>
<evidence type="ECO:0000313" key="16">
    <source>
        <dbReference type="EnsemblMetazoa" id="XP_030837891"/>
    </source>
</evidence>
<feature type="disulfide bond" evidence="12">
    <location>
        <begin position="316"/>
        <end position="325"/>
    </location>
</feature>
<sequence length="570" mass="61167">MKVSLLAVLLLGIVAATYGQGECGSNPCENGSVCRDGEGTYICECQMGYDGQNCDRFTGANCGYNIFESTGVIESPNYPANYNNRADCLYLVRIKGARVITFTIEDFATEIFKDAVEYGVGPVADFNQALATFEGNLTANNQVPPPFSVQGEQAWFIFSTDRNIPRKGFRITFSSDGDDCTPNPCLNGATCVDQVNDYQCICPAGFTGDNCETDIDECASAPCRNGGACVDQVNGYTCNCIPGFNGVNCENNINECASIPCLNGGICVDGINQFACTCLPGYTGILCETDINECASSPCQNGGSCTDAVNRYTCDCRAGFTGSNCETNINECASSPCLNGGSCLDGVDGYVCQCLPNYTGTRCEISLDACVSLPCQNGGVCTNVGGDYVCECLPGYTGINCEIDINECASLPCQNGGECINGIAMYICQCRQGYTGVNCEEVGFCDLEGLWYNECNDQITIIKTSTGMMLGDHMTFTERELGVAAPTVMVGYASNNYDFPSFGITVVRDNGRTTTSWTGQCHLCDGQEVLYTTWIESSMVSTCEEIKRANKVGQDKWTRYEQSFAPQPDA</sequence>
<dbReference type="KEGG" id="spu:764349"/>
<feature type="disulfide bond" evidence="12">
    <location>
        <begin position="354"/>
        <end position="363"/>
    </location>
</feature>
<keyword evidence="3" id="KW-0964">Secreted</keyword>
<dbReference type="PANTHER" id="PTHR24049">
    <property type="entry name" value="CRUMBS FAMILY MEMBER"/>
    <property type="match status" value="1"/>
</dbReference>
<dbReference type="InterPro" id="IPR000859">
    <property type="entry name" value="CUB_dom"/>
</dbReference>
<dbReference type="RefSeq" id="XP_030837891.1">
    <property type="nucleotide sequence ID" value="XM_030982031.1"/>
</dbReference>
<reference evidence="17" key="1">
    <citation type="submission" date="2015-02" db="EMBL/GenBank/DDBJ databases">
        <title>Genome sequencing for Strongylocentrotus purpuratus.</title>
        <authorList>
            <person name="Murali S."/>
            <person name="Liu Y."/>
            <person name="Vee V."/>
            <person name="English A."/>
            <person name="Wang M."/>
            <person name="Skinner E."/>
            <person name="Han Y."/>
            <person name="Muzny D.M."/>
            <person name="Worley K.C."/>
            <person name="Gibbs R.A."/>
        </authorList>
    </citation>
    <scope>NUCLEOTIDE SEQUENCE</scope>
</reference>
<feature type="disulfide bond" evidence="11">
    <location>
        <begin position="445"/>
        <end position="521"/>
    </location>
</feature>
<dbReference type="PROSITE" id="PS01180">
    <property type="entry name" value="CUB"/>
    <property type="match status" value="1"/>
</dbReference>
<dbReference type="InterPro" id="IPR018097">
    <property type="entry name" value="EGF_Ca-bd_CS"/>
</dbReference>
<protein>
    <submittedName>
        <fullName evidence="16">Uncharacterized protein</fullName>
    </submittedName>
</protein>
<evidence type="ECO:0000256" key="11">
    <source>
        <dbReference type="PIRSR" id="PIRSR605468-51"/>
    </source>
</evidence>
<dbReference type="PROSITE" id="PS00022">
    <property type="entry name" value="EGF_1"/>
    <property type="match status" value="8"/>
</dbReference>
<evidence type="ECO:0000256" key="5">
    <source>
        <dbReference type="ARBA" id="ARBA00022729"/>
    </source>
</evidence>
<feature type="domain" description="EGF-like" evidence="15">
    <location>
        <begin position="290"/>
        <end position="326"/>
    </location>
</feature>
<dbReference type="InterPro" id="IPR009030">
    <property type="entry name" value="Growth_fac_rcpt_cys_sf"/>
</dbReference>
<evidence type="ECO:0000256" key="9">
    <source>
        <dbReference type="ARBA" id="ARBA00023180"/>
    </source>
</evidence>
<dbReference type="GO" id="GO:0005576">
    <property type="term" value="C:extracellular region"/>
    <property type="evidence" value="ECO:0007669"/>
    <property type="project" value="UniProtKB-SubCell"/>
</dbReference>
<reference evidence="16" key="2">
    <citation type="submission" date="2021-01" db="UniProtKB">
        <authorList>
            <consortium name="EnsemblMetazoa"/>
        </authorList>
    </citation>
    <scope>IDENTIFICATION</scope>
</reference>
<proteinExistence type="predicted"/>
<feature type="disulfide bond" evidence="12">
    <location>
        <begin position="202"/>
        <end position="211"/>
    </location>
</feature>
<dbReference type="PROSITE" id="PS51326">
    <property type="entry name" value="AVIDIN_2"/>
    <property type="match status" value="1"/>
</dbReference>
<feature type="disulfide bond" evidence="12">
    <location>
        <begin position="278"/>
        <end position="287"/>
    </location>
</feature>
<dbReference type="FunFam" id="2.10.25.10:FF:000321">
    <property type="entry name" value="Protein delta homolog 1"/>
    <property type="match status" value="1"/>
</dbReference>
<dbReference type="FunFam" id="2.10.25.10:FF:000004">
    <property type="entry name" value="Neurogenic locus notch 1"/>
    <property type="match status" value="3"/>
</dbReference>
<dbReference type="InterPro" id="IPR000742">
    <property type="entry name" value="EGF"/>
</dbReference>
<evidence type="ECO:0000256" key="10">
    <source>
        <dbReference type="ARBA" id="ARBA00055075"/>
    </source>
</evidence>
<dbReference type="CDD" id="cd00054">
    <property type="entry name" value="EGF_CA"/>
    <property type="match status" value="8"/>
</dbReference>
<evidence type="ECO:0000256" key="3">
    <source>
        <dbReference type="ARBA" id="ARBA00022525"/>
    </source>
</evidence>
<feature type="disulfide bond" evidence="12">
    <location>
        <begin position="45"/>
        <end position="54"/>
    </location>
</feature>
<feature type="domain" description="EGF-like" evidence="15">
    <location>
        <begin position="176"/>
        <end position="212"/>
    </location>
</feature>
<keyword evidence="17" id="KW-1185">Reference proteome</keyword>
<keyword evidence="8 11" id="KW-1015">Disulfide bond</keyword>
<evidence type="ECO:0000259" key="15">
    <source>
        <dbReference type="PROSITE" id="PS50026"/>
    </source>
</evidence>
<feature type="signal peptide" evidence="13">
    <location>
        <begin position="1"/>
        <end position="19"/>
    </location>
</feature>
<dbReference type="SUPFAM" id="SSF57196">
    <property type="entry name" value="EGF/Laminin"/>
    <property type="match status" value="2"/>
</dbReference>
<dbReference type="PRINTS" id="PR00709">
    <property type="entry name" value="AVIDIN"/>
</dbReference>
<evidence type="ECO:0000256" key="2">
    <source>
        <dbReference type="ARBA" id="ARBA00011881"/>
    </source>
</evidence>
<dbReference type="Pfam" id="PF00431">
    <property type="entry name" value="CUB"/>
    <property type="match status" value="1"/>
</dbReference>
<evidence type="ECO:0000256" key="8">
    <source>
        <dbReference type="ARBA" id="ARBA00023157"/>
    </source>
</evidence>
<evidence type="ECO:0000256" key="6">
    <source>
        <dbReference type="ARBA" id="ARBA00022737"/>
    </source>
</evidence>
<dbReference type="PRINTS" id="PR00010">
    <property type="entry name" value="EGFBLOOD"/>
</dbReference>
<dbReference type="CDD" id="cd00041">
    <property type="entry name" value="CUB"/>
    <property type="match status" value="1"/>
</dbReference>
<dbReference type="InterPro" id="IPR017889">
    <property type="entry name" value="Avidin-like_CS"/>
</dbReference>
<comment type="function">
    <text evidence="10">Forms the apical lamina, a component of the extracellular matrix.</text>
</comment>
<feature type="domain" description="EGF-like" evidence="15">
    <location>
        <begin position="19"/>
        <end position="55"/>
    </location>
</feature>
<keyword evidence="7" id="KW-0106">Calcium</keyword>
<dbReference type="InterPro" id="IPR005468">
    <property type="entry name" value="Avidin/str"/>
</dbReference>
<dbReference type="GO" id="GO:0051241">
    <property type="term" value="P:negative regulation of multicellular organismal process"/>
    <property type="evidence" value="ECO:0007669"/>
    <property type="project" value="UniProtKB-ARBA"/>
</dbReference>
<dbReference type="EnsemblMetazoa" id="XM_030982031">
    <property type="protein sequence ID" value="XP_030837891"/>
    <property type="gene ID" value="LOC764349"/>
</dbReference>
<dbReference type="SMART" id="SM00179">
    <property type="entry name" value="EGF_CA"/>
    <property type="match status" value="8"/>
</dbReference>
<dbReference type="GO" id="GO:0003008">
    <property type="term" value="P:system process"/>
    <property type="evidence" value="ECO:0007669"/>
    <property type="project" value="UniProtKB-ARBA"/>
</dbReference>
<dbReference type="InterPro" id="IPR001881">
    <property type="entry name" value="EGF-like_Ca-bd_dom"/>
</dbReference>
<feature type="disulfide bond" evidence="12">
    <location>
        <begin position="392"/>
        <end position="401"/>
    </location>
</feature>
<dbReference type="PROSITE" id="PS01187">
    <property type="entry name" value="EGF_CA"/>
    <property type="match status" value="4"/>
</dbReference>
<feature type="domain" description="EGF-like" evidence="15">
    <location>
        <begin position="214"/>
        <end position="250"/>
    </location>
</feature>
<dbReference type="PROSITE" id="PS01186">
    <property type="entry name" value="EGF_2"/>
    <property type="match status" value="7"/>
</dbReference>
<dbReference type="FunFam" id="2.10.25.10:FF:000143">
    <property type="entry name" value="Protein crumbs 1"/>
    <property type="match status" value="1"/>
</dbReference>
<evidence type="ECO:0000313" key="17">
    <source>
        <dbReference type="Proteomes" id="UP000007110"/>
    </source>
</evidence>
<dbReference type="SMART" id="SM00042">
    <property type="entry name" value="CUB"/>
    <property type="match status" value="1"/>
</dbReference>
<feature type="domain" description="EGF-like" evidence="15">
    <location>
        <begin position="252"/>
        <end position="288"/>
    </location>
</feature>
<dbReference type="Gene3D" id="2.60.120.290">
    <property type="entry name" value="Spermadhesin, CUB domain"/>
    <property type="match status" value="1"/>
</dbReference>
<dbReference type="InParanoid" id="A0A7M7SX71"/>
<keyword evidence="5 13" id="KW-0732">Signal</keyword>
<dbReference type="Gene3D" id="2.40.128.30">
    <property type="entry name" value="Avidin-like"/>
    <property type="match status" value="1"/>
</dbReference>
<dbReference type="OrthoDB" id="430340at2759"/>
<dbReference type="OMA" id="CENGSAC"/>
<dbReference type="InterPro" id="IPR051022">
    <property type="entry name" value="Notch_Cell-Fate_Det"/>
</dbReference>
<comment type="subcellular location">
    <subcellularLocation>
        <location evidence="1">Secreted</location>
        <location evidence="1">Extracellular space</location>
    </subcellularLocation>
</comment>
<dbReference type="GO" id="GO:0005509">
    <property type="term" value="F:calcium ion binding"/>
    <property type="evidence" value="ECO:0007669"/>
    <property type="project" value="InterPro"/>
</dbReference>
<evidence type="ECO:0000256" key="12">
    <source>
        <dbReference type="PROSITE-ProRule" id="PRU00076"/>
    </source>
</evidence>
<evidence type="ECO:0000259" key="14">
    <source>
        <dbReference type="PROSITE" id="PS01180"/>
    </source>
</evidence>
<dbReference type="Gene3D" id="2.10.25.10">
    <property type="entry name" value="Laminin"/>
    <property type="match status" value="8"/>
</dbReference>
<dbReference type="SUPFAM" id="SSF49854">
    <property type="entry name" value="Spermadhesin, CUB domain"/>
    <property type="match status" value="1"/>
</dbReference>
<dbReference type="PANTHER" id="PTHR24049:SF22">
    <property type="entry name" value="DROSOPHILA CRUMBS HOMOLOG"/>
    <property type="match status" value="1"/>
</dbReference>
<dbReference type="Proteomes" id="UP000007110">
    <property type="component" value="Unassembled WGS sequence"/>
</dbReference>
<dbReference type="InterPro" id="IPR000152">
    <property type="entry name" value="EGF-type_Asp/Asn_hydroxyl_site"/>
</dbReference>
<feature type="chain" id="PRO_5029757300" evidence="13">
    <location>
        <begin position="20"/>
        <end position="570"/>
    </location>
</feature>
<dbReference type="Pfam" id="PF01382">
    <property type="entry name" value="Avidin"/>
    <property type="match status" value="1"/>
</dbReference>
<feature type="domain" description="CUB" evidence="14">
    <location>
        <begin position="62"/>
        <end position="176"/>
    </location>
</feature>
<evidence type="ECO:0000256" key="1">
    <source>
        <dbReference type="ARBA" id="ARBA00004239"/>
    </source>
</evidence>
<dbReference type="GO" id="GO:0051240">
    <property type="term" value="P:positive regulation of multicellular organismal process"/>
    <property type="evidence" value="ECO:0007669"/>
    <property type="project" value="UniProtKB-ARBA"/>
</dbReference>
<dbReference type="FunFam" id="2.10.25.10:FF:000173">
    <property type="entry name" value="Neurogenic locus notch protein 2"/>
    <property type="match status" value="1"/>
</dbReference>
<dbReference type="PROSITE" id="PS00010">
    <property type="entry name" value="ASX_HYDROXYL"/>
    <property type="match status" value="8"/>
</dbReference>
<feature type="disulfide bond" evidence="12">
    <location>
        <begin position="240"/>
        <end position="249"/>
    </location>
</feature>
<dbReference type="PROSITE" id="PS00577">
    <property type="entry name" value="AVIDIN_1"/>
    <property type="match status" value="1"/>
</dbReference>
<dbReference type="GeneID" id="764349"/>
<keyword evidence="4 12" id="KW-0245">EGF-like domain</keyword>
<dbReference type="SMART" id="SM00181">
    <property type="entry name" value="EGF"/>
    <property type="match status" value="8"/>
</dbReference>
<dbReference type="FunFam" id="2.10.25.10:FF:000122">
    <property type="entry name" value="Protein crumbs homolog 2"/>
    <property type="match status" value="1"/>
</dbReference>
<dbReference type="AlphaFoldDB" id="A0A7M7SX71"/>
<name>A0A7M7SX71_STRPU</name>
<accession>A0A7M7SX71</accession>
<dbReference type="SUPFAM" id="SSF57184">
    <property type="entry name" value="Growth factor receptor domain"/>
    <property type="match status" value="2"/>
</dbReference>
<dbReference type="InterPro" id="IPR005469">
    <property type="entry name" value="Avidin"/>
</dbReference>
<dbReference type="Pfam" id="PF00008">
    <property type="entry name" value="EGF"/>
    <property type="match status" value="8"/>
</dbReference>